<evidence type="ECO:0000313" key="1">
    <source>
        <dbReference type="EMBL" id="NOU87759.1"/>
    </source>
</evidence>
<reference evidence="1 2" key="1">
    <citation type="submission" date="2019-10" db="EMBL/GenBank/DDBJ databases">
        <title>Description of Paenibacillus choica sp. nov.</title>
        <authorList>
            <person name="Carlier A."/>
            <person name="Qi S."/>
        </authorList>
    </citation>
    <scope>NUCLEOTIDE SEQUENCE [LARGE SCALE GENOMIC DNA]</scope>
    <source>
        <strain evidence="1 2">LMG 31460</strain>
    </source>
</reference>
<name>A0ABX1Z5Z7_9BACL</name>
<proteinExistence type="predicted"/>
<dbReference type="Proteomes" id="UP000658690">
    <property type="component" value="Unassembled WGS sequence"/>
</dbReference>
<sequence>MKYRICKLLPRIAVANEIGKGQLIGIPFAHSESKFYTHLTFSKQKWMAVEGASGFVELLGGHISK</sequence>
<comment type="caution">
    <text evidence="1">The sequence shown here is derived from an EMBL/GenBank/DDBJ whole genome shotgun (WGS) entry which is preliminary data.</text>
</comment>
<dbReference type="EMBL" id="WHOC01000090">
    <property type="protein sequence ID" value="NOU87759.1"/>
    <property type="molecule type" value="Genomic_DNA"/>
</dbReference>
<accession>A0ABX1Z5Z7</accession>
<protein>
    <submittedName>
        <fullName evidence="1">Uncharacterized protein</fullName>
    </submittedName>
</protein>
<organism evidence="1 2">
    <name type="scientific">Paenibacillus germinis</name>
    <dbReference type="NCBI Taxonomy" id="2654979"/>
    <lineage>
        <taxon>Bacteria</taxon>
        <taxon>Bacillati</taxon>
        <taxon>Bacillota</taxon>
        <taxon>Bacilli</taxon>
        <taxon>Bacillales</taxon>
        <taxon>Paenibacillaceae</taxon>
        <taxon>Paenibacillus</taxon>
    </lineage>
</organism>
<keyword evidence="2" id="KW-1185">Reference proteome</keyword>
<evidence type="ECO:0000313" key="2">
    <source>
        <dbReference type="Proteomes" id="UP000658690"/>
    </source>
</evidence>
<gene>
    <name evidence="1" type="ORF">GC102_18555</name>
</gene>
<dbReference type="RefSeq" id="WP_171690894.1">
    <property type="nucleotide sequence ID" value="NZ_WHOC01000090.1"/>
</dbReference>